<dbReference type="Pfam" id="PF05627">
    <property type="entry name" value="AvrRpt-cleavage"/>
    <property type="match status" value="1"/>
</dbReference>
<reference evidence="2 3" key="1">
    <citation type="submission" date="2024-01" db="EMBL/GenBank/DDBJ databases">
        <title>The genomes of 5 underutilized Papilionoideae crops provide insights into root nodulation and disease resistanc.</title>
        <authorList>
            <person name="Jiang F."/>
        </authorList>
    </citation>
    <scope>NUCLEOTIDE SEQUENCE [LARGE SCALE GENOMIC DNA]</scope>
    <source>
        <strain evidence="2">JINMINGXINNONG_FW02</strain>
        <tissue evidence="2">Leaves</tissue>
    </source>
</reference>
<name>A0AAN9RIF6_PHACN</name>
<dbReference type="AlphaFoldDB" id="A0AAN9RIF6"/>
<evidence type="ECO:0000259" key="1">
    <source>
        <dbReference type="Pfam" id="PF05627"/>
    </source>
</evidence>
<dbReference type="PANTHER" id="PTHR33882">
    <property type="entry name" value="PATHOGENIC TYPE III EFFECTOR AVIRULENCE FACTOR AVR AVRRPT-CLEAVAGE: CLEAVAGE SITE PROTEIN"/>
    <property type="match status" value="1"/>
</dbReference>
<evidence type="ECO:0000313" key="2">
    <source>
        <dbReference type="EMBL" id="KAK7372739.1"/>
    </source>
</evidence>
<sequence length="101" mass="11476">MERNEKNAAMISVPKFGGWDQEAPGATNYSMVFTQVRQNKKHKKTSLSKIKRKSLGNEGELANAKHGQAPYHHAYAHEDLLRKKRIITYINCCIRPTIAIP</sequence>
<dbReference type="PANTHER" id="PTHR33882:SF11">
    <property type="entry name" value="RPM1-INTERACTING PROTEIN 4 (RIN4) FAMILY PROTEIN"/>
    <property type="match status" value="1"/>
</dbReference>
<proteinExistence type="predicted"/>
<accession>A0AAN9RIF6</accession>
<protein>
    <recommendedName>
        <fullName evidence="1">RIN4 pathogenic type III effector avirulence factor Avr cleavage site domain-containing protein</fullName>
    </recommendedName>
</protein>
<dbReference type="Proteomes" id="UP001374584">
    <property type="component" value="Unassembled WGS sequence"/>
</dbReference>
<dbReference type="InterPro" id="IPR008700">
    <property type="entry name" value="TypeIII_avirulence_cleave"/>
</dbReference>
<dbReference type="EMBL" id="JAYMYR010000003">
    <property type="protein sequence ID" value="KAK7372739.1"/>
    <property type="molecule type" value="Genomic_DNA"/>
</dbReference>
<organism evidence="2 3">
    <name type="scientific">Phaseolus coccineus</name>
    <name type="common">Scarlet runner bean</name>
    <name type="synonym">Phaseolus multiflorus</name>
    <dbReference type="NCBI Taxonomy" id="3886"/>
    <lineage>
        <taxon>Eukaryota</taxon>
        <taxon>Viridiplantae</taxon>
        <taxon>Streptophyta</taxon>
        <taxon>Embryophyta</taxon>
        <taxon>Tracheophyta</taxon>
        <taxon>Spermatophyta</taxon>
        <taxon>Magnoliopsida</taxon>
        <taxon>eudicotyledons</taxon>
        <taxon>Gunneridae</taxon>
        <taxon>Pentapetalae</taxon>
        <taxon>rosids</taxon>
        <taxon>fabids</taxon>
        <taxon>Fabales</taxon>
        <taxon>Fabaceae</taxon>
        <taxon>Papilionoideae</taxon>
        <taxon>50 kb inversion clade</taxon>
        <taxon>NPAAA clade</taxon>
        <taxon>indigoferoid/millettioid clade</taxon>
        <taxon>Phaseoleae</taxon>
        <taxon>Phaseolus</taxon>
    </lineage>
</organism>
<feature type="domain" description="RIN4 pathogenic type III effector avirulence factor Avr cleavage site" evidence="1">
    <location>
        <begin position="12"/>
        <end position="41"/>
    </location>
</feature>
<comment type="caution">
    <text evidence="2">The sequence shown here is derived from an EMBL/GenBank/DDBJ whole genome shotgun (WGS) entry which is preliminary data.</text>
</comment>
<keyword evidence="3" id="KW-1185">Reference proteome</keyword>
<gene>
    <name evidence="2" type="ORF">VNO80_06126</name>
</gene>
<evidence type="ECO:0000313" key="3">
    <source>
        <dbReference type="Proteomes" id="UP001374584"/>
    </source>
</evidence>